<organism evidence="2">
    <name type="scientific">Prunus dulcis</name>
    <name type="common">Almond</name>
    <name type="synonym">Amygdalus dulcis</name>
    <dbReference type="NCBI Taxonomy" id="3755"/>
    <lineage>
        <taxon>Eukaryota</taxon>
        <taxon>Viridiplantae</taxon>
        <taxon>Streptophyta</taxon>
        <taxon>Embryophyta</taxon>
        <taxon>Tracheophyta</taxon>
        <taxon>Spermatophyta</taxon>
        <taxon>Magnoliopsida</taxon>
        <taxon>eudicotyledons</taxon>
        <taxon>Gunneridae</taxon>
        <taxon>Pentapetalae</taxon>
        <taxon>rosids</taxon>
        <taxon>fabids</taxon>
        <taxon>Rosales</taxon>
        <taxon>Rosaceae</taxon>
        <taxon>Amygdaloideae</taxon>
        <taxon>Amygdaleae</taxon>
        <taxon>Prunus</taxon>
    </lineage>
</organism>
<dbReference type="InterPro" id="IPR011990">
    <property type="entry name" value="TPR-like_helical_dom_sf"/>
</dbReference>
<reference evidence="2" key="1">
    <citation type="journal article" date="2019" name="Science">
        <title>Mutation of a bHLH transcription factor allowed almond domestication.</title>
        <authorList>
            <person name="Sanchez-Perez R."/>
            <person name="Pavan S."/>
            <person name="Mazzeo R."/>
            <person name="Moldovan C."/>
            <person name="Aiese Cigliano R."/>
            <person name="Del Cueto J."/>
            <person name="Ricciardi F."/>
            <person name="Lotti C."/>
            <person name="Ricciardi L."/>
            <person name="Dicenta F."/>
            <person name="Lopez-Marques R.L."/>
            <person name="Lindberg Moller B."/>
        </authorList>
    </citation>
    <scope>NUCLEOTIDE SEQUENCE</scope>
</reference>
<name>A0A4Y1QVG4_PRUDU</name>
<gene>
    <name evidence="2" type="ORF">Prudu_004515</name>
</gene>
<feature type="compositionally biased region" description="Low complexity" evidence="1">
    <location>
        <begin position="16"/>
        <end position="35"/>
    </location>
</feature>
<proteinExistence type="predicted"/>
<sequence length="165" mass="19526">MATSTLEPSDPHALPPLQLNRSRNRSLNRSPNRNPKPARWISDPTHVPKARQHRTRNAEKIEDIICRMMANRVWTTRLQNSIRNLVPEFDHNLVWNILHGARSWEHALQFFRWVERSGLFKHDRETHLKIIEILSRNSKLNHARCILLDMPRRVCSWTRTSSLAH</sequence>
<evidence type="ECO:0008006" key="3">
    <source>
        <dbReference type="Google" id="ProtNLM"/>
    </source>
</evidence>
<dbReference type="InterPro" id="IPR044578">
    <property type="entry name" value="BIR6-like"/>
</dbReference>
<accession>A0A4Y1QVG4</accession>
<dbReference type="EMBL" id="AP019297">
    <property type="protein sequence ID" value="BBG95862.1"/>
    <property type="molecule type" value="Genomic_DNA"/>
</dbReference>
<dbReference type="PANTHER" id="PTHR47003:SF3">
    <property type="entry name" value="SMALL RIBOSOMAL SUBUNIT PROTEIN MS81 (RPPR8)"/>
    <property type="match status" value="1"/>
</dbReference>
<dbReference type="AlphaFoldDB" id="A0A4Y1QVG4"/>
<feature type="region of interest" description="Disordered" evidence="1">
    <location>
        <begin position="1"/>
        <end position="55"/>
    </location>
</feature>
<dbReference type="Gene3D" id="1.25.40.10">
    <property type="entry name" value="Tetratricopeptide repeat domain"/>
    <property type="match status" value="1"/>
</dbReference>
<protein>
    <recommendedName>
        <fullName evidence="3">Pentatricopeptide repeat superfamily protein</fullName>
    </recommendedName>
</protein>
<dbReference type="GO" id="GO:0008380">
    <property type="term" value="P:RNA splicing"/>
    <property type="evidence" value="ECO:0007669"/>
    <property type="project" value="InterPro"/>
</dbReference>
<evidence type="ECO:0000313" key="2">
    <source>
        <dbReference type="EMBL" id="BBG95862.1"/>
    </source>
</evidence>
<dbReference type="PANTHER" id="PTHR47003">
    <property type="entry name" value="OS01G0970900 PROTEIN"/>
    <property type="match status" value="1"/>
</dbReference>
<evidence type="ECO:0000256" key="1">
    <source>
        <dbReference type="SAM" id="MobiDB-lite"/>
    </source>
</evidence>